<dbReference type="GeneID" id="62203677"/>
<dbReference type="EMBL" id="JAAABM010000006">
    <property type="protein sequence ID" value="KAF7677240.1"/>
    <property type="molecule type" value="Genomic_DNA"/>
</dbReference>
<feature type="compositionally biased region" description="Polar residues" evidence="1">
    <location>
        <begin position="74"/>
        <end position="85"/>
    </location>
</feature>
<dbReference type="Proteomes" id="UP000596902">
    <property type="component" value="Unassembled WGS sequence"/>
</dbReference>
<feature type="compositionally biased region" description="Basic residues" evidence="1">
    <location>
        <begin position="17"/>
        <end position="40"/>
    </location>
</feature>
<proteinExistence type="predicted"/>
<feature type="compositionally biased region" description="Basic and acidic residues" evidence="1">
    <location>
        <begin position="1"/>
        <end position="16"/>
    </location>
</feature>
<gene>
    <name evidence="2" type="ORF">GT037_005452</name>
</gene>
<protein>
    <submittedName>
        <fullName evidence="2">Uncharacterized protein</fullName>
    </submittedName>
</protein>
<dbReference type="AlphaFoldDB" id="A0A8H7B4E8"/>
<name>A0A8H7B4E8_9PLEO</name>
<organism evidence="2 3">
    <name type="scientific">Alternaria burnsii</name>
    <dbReference type="NCBI Taxonomy" id="1187904"/>
    <lineage>
        <taxon>Eukaryota</taxon>
        <taxon>Fungi</taxon>
        <taxon>Dikarya</taxon>
        <taxon>Ascomycota</taxon>
        <taxon>Pezizomycotina</taxon>
        <taxon>Dothideomycetes</taxon>
        <taxon>Pleosporomycetidae</taxon>
        <taxon>Pleosporales</taxon>
        <taxon>Pleosporineae</taxon>
        <taxon>Pleosporaceae</taxon>
        <taxon>Alternaria</taxon>
        <taxon>Alternaria sect. Alternaria</taxon>
    </lineage>
</organism>
<evidence type="ECO:0000313" key="2">
    <source>
        <dbReference type="EMBL" id="KAF7677240.1"/>
    </source>
</evidence>
<evidence type="ECO:0000313" key="3">
    <source>
        <dbReference type="Proteomes" id="UP000596902"/>
    </source>
</evidence>
<feature type="non-terminal residue" evidence="2">
    <location>
        <position position="1"/>
    </location>
</feature>
<feature type="region of interest" description="Disordered" evidence="1">
    <location>
        <begin position="74"/>
        <end position="98"/>
    </location>
</feature>
<dbReference type="RefSeq" id="XP_038787449.1">
    <property type="nucleotide sequence ID" value="XM_038930499.1"/>
</dbReference>
<reference evidence="2" key="1">
    <citation type="submission" date="2020-01" db="EMBL/GenBank/DDBJ databases">
        <authorList>
            <person name="Feng Z.H.Z."/>
        </authorList>
    </citation>
    <scope>NUCLEOTIDE SEQUENCE</scope>
    <source>
        <strain evidence="2">CBS107.38</strain>
    </source>
</reference>
<comment type="caution">
    <text evidence="2">The sequence shown here is derived from an EMBL/GenBank/DDBJ whole genome shotgun (WGS) entry which is preliminary data.</text>
</comment>
<accession>A0A8H7B4E8</accession>
<feature type="region of interest" description="Disordered" evidence="1">
    <location>
        <begin position="1"/>
        <end position="40"/>
    </location>
</feature>
<sequence length="98" mass="11379">RNDLGVKQRRTPGEKRRQYRTKNNGRVRRRCKSRKRSQRRRARLFFSSSSIHATAISTPTPCLDQLNTVDTRQSQHCEQQVSTRKVSPMGRLPNTAAD</sequence>
<evidence type="ECO:0000256" key="1">
    <source>
        <dbReference type="SAM" id="MobiDB-lite"/>
    </source>
</evidence>
<keyword evidence="3" id="KW-1185">Reference proteome</keyword>
<reference evidence="2" key="2">
    <citation type="submission" date="2020-08" db="EMBL/GenBank/DDBJ databases">
        <title>Draft Genome Sequence of Cumin Blight Pathogen Alternaria burnsii.</title>
        <authorList>
            <person name="Feng Z."/>
        </authorList>
    </citation>
    <scope>NUCLEOTIDE SEQUENCE</scope>
    <source>
        <strain evidence="2">CBS107.38</strain>
    </source>
</reference>